<protein>
    <submittedName>
        <fullName evidence="1">FbpB family small basic protein</fullName>
    </submittedName>
</protein>
<dbReference type="InterPro" id="IPR025004">
    <property type="entry name" value="SenN/SenS"/>
</dbReference>
<name>A0A345PG03_9BACI</name>
<dbReference type="AlphaFoldDB" id="A0A345PG03"/>
<evidence type="ECO:0000313" key="1">
    <source>
        <dbReference type="EMBL" id="AXI08933.1"/>
    </source>
</evidence>
<accession>A0A345PG03</accession>
<reference evidence="2" key="1">
    <citation type="submission" date="2017-11" db="EMBL/GenBank/DDBJ databases">
        <authorList>
            <person name="Zhu W."/>
        </authorList>
    </citation>
    <scope>NUCLEOTIDE SEQUENCE [LARGE SCALE GENOMIC DNA]</scope>
    <source>
        <strain evidence="2">160</strain>
    </source>
</reference>
<gene>
    <name evidence="1" type="ORF">CUC15_08395</name>
</gene>
<dbReference type="Proteomes" id="UP000253908">
    <property type="component" value="Chromosome"/>
</dbReference>
<evidence type="ECO:0000313" key="2">
    <source>
        <dbReference type="Proteomes" id="UP000253908"/>
    </source>
</evidence>
<dbReference type="RefSeq" id="WP_114916227.1">
    <property type="nucleotide sequence ID" value="NZ_CP024848.1"/>
</dbReference>
<dbReference type="OrthoDB" id="2932333at2"/>
<proteinExistence type="predicted"/>
<keyword evidence="2" id="KW-1185">Reference proteome</keyword>
<sequence length="51" mass="6248">MRPRALNFDQLVKQNKQELLDDEKKIRQIELRLEKKHRDLVGFESEELELK</sequence>
<dbReference type="Pfam" id="PF13040">
    <property type="entry name" value="Fur_reg_FbpB"/>
    <property type="match status" value="1"/>
</dbReference>
<dbReference type="EMBL" id="CP024848">
    <property type="protein sequence ID" value="AXI08933.1"/>
    <property type="molecule type" value="Genomic_DNA"/>
</dbReference>
<organism evidence="1 2">
    <name type="scientific">Oceanobacillus zhaokaii</name>
    <dbReference type="NCBI Taxonomy" id="2052660"/>
    <lineage>
        <taxon>Bacteria</taxon>
        <taxon>Bacillati</taxon>
        <taxon>Bacillota</taxon>
        <taxon>Bacilli</taxon>
        <taxon>Bacillales</taxon>
        <taxon>Bacillaceae</taxon>
        <taxon>Oceanobacillus</taxon>
    </lineage>
</organism>
<dbReference type="KEGG" id="ocn:CUC15_08395"/>